<evidence type="ECO:0000313" key="9">
    <source>
        <dbReference type="EMBL" id="SMH51005.1"/>
    </source>
</evidence>
<organism evidence="9 10">
    <name type="scientific">Rathayibacter oskolensis</name>
    <dbReference type="NCBI Taxonomy" id="1891671"/>
    <lineage>
        <taxon>Bacteria</taxon>
        <taxon>Bacillati</taxon>
        <taxon>Actinomycetota</taxon>
        <taxon>Actinomycetes</taxon>
        <taxon>Micrococcales</taxon>
        <taxon>Microbacteriaceae</taxon>
        <taxon>Rathayibacter</taxon>
    </lineage>
</organism>
<keyword evidence="10" id="KW-1185">Reference proteome</keyword>
<feature type="domain" description="Glycine transporter" evidence="8">
    <location>
        <begin position="99"/>
        <end position="167"/>
    </location>
</feature>
<dbReference type="PANTHER" id="PTHR30506:SF3">
    <property type="entry name" value="UPF0126 INNER MEMBRANE PROTEIN YADS-RELATED"/>
    <property type="match status" value="1"/>
</dbReference>
<comment type="similarity">
    <text evidence="2">Belongs to the UPF0126 family.</text>
</comment>
<dbReference type="PANTHER" id="PTHR30506">
    <property type="entry name" value="INNER MEMBRANE PROTEIN"/>
    <property type="match status" value="1"/>
</dbReference>
<keyword evidence="5 7" id="KW-1133">Transmembrane helix</keyword>
<feature type="transmembrane region" description="Helical" evidence="7">
    <location>
        <begin position="98"/>
        <end position="118"/>
    </location>
</feature>
<gene>
    <name evidence="9" type="ORF">SAMN06295885_3657</name>
</gene>
<feature type="domain" description="Glycine transporter" evidence="8">
    <location>
        <begin position="11"/>
        <end position="84"/>
    </location>
</feature>
<evidence type="ECO:0000256" key="6">
    <source>
        <dbReference type="ARBA" id="ARBA00023136"/>
    </source>
</evidence>
<reference evidence="10" key="1">
    <citation type="submission" date="2017-04" db="EMBL/GenBank/DDBJ databases">
        <authorList>
            <person name="Varghese N."/>
            <person name="Submissions S."/>
        </authorList>
    </citation>
    <scope>NUCLEOTIDE SEQUENCE [LARGE SCALE GENOMIC DNA]</scope>
    <source>
        <strain evidence="10">VKM Ac-2121</strain>
    </source>
</reference>
<keyword evidence="3" id="KW-1003">Cell membrane</keyword>
<comment type="subcellular location">
    <subcellularLocation>
        <location evidence="1">Cell membrane</location>
        <topology evidence="1">Multi-pass membrane protein</topology>
    </subcellularLocation>
</comment>
<evidence type="ECO:0000256" key="2">
    <source>
        <dbReference type="ARBA" id="ARBA00008193"/>
    </source>
</evidence>
<accession>A0A1X7PHG9</accession>
<dbReference type="STRING" id="1891671.SAMN06295885_3657"/>
<proteinExistence type="inferred from homology"/>
<keyword evidence="6 7" id="KW-0472">Membrane</keyword>
<sequence>MTVEVFGIPLWAELAAAGLGGLQGALFAAASRDRRIDVLGVMILGIAVALGGSVLRDVVLDQPPVVVWSGGHLVVASFAALVGMAVEPFLRHVDRVILVLDAVVIGTFGAIGTTKALALGVGEVGALLVGVVAAVGGSILRDLLLGRPVELLQVGSLFAAAAGAGAATSSPWSLSASPS</sequence>
<dbReference type="EMBL" id="FXBM01000004">
    <property type="protein sequence ID" value="SMH51005.1"/>
    <property type="molecule type" value="Genomic_DNA"/>
</dbReference>
<evidence type="ECO:0000256" key="1">
    <source>
        <dbReference type="ARBA" id="ARBA00004651"/>
    </source>
</evidence>
<feature type="transmembrane region" description="Helical" evidence="7">
    <location>
        <begin position="67"/>
        <end position="86"/>
    </location>
</feature>
<name>A0A1X7PHG9_9MICO</name>
<evidence type="ECO:0000256" key="7">
    <source>
        <dbReference type="SAM" id="Phobius"/>
    </source>
</evidence>
<dbReference type="AlphaFoldDB" id="A0A1X7PHG9"/>
<evidence type="ECO:0000256" key="4">
    <source>
        <dbReference type="ARBA" id="ARBA00022692"/>
    </source>
</evidence>
<feature type="transmembrane region" description="Helical" evidence="7">
    <location>
        <begin position="36"/>
        <end position="55"/>
    </location>
</feature>
<keyword evidence="4 7" id="KW-0812">Transmembrane</keyword>
<evidence type="ECO:0000259" key="8">
    <source>
        <dbReference type="Pfam" id="PF03458"/>
    </source>
</evidence>
<feature type="transmembrane region" description="Helical" evidence="7">
    <location>
        <begin position="124"/>
        <end position="144"/>
    </location>
</feature>
<dbReference type="GO" id="GO:0005886">
    <property type="term" value="C:plasma membrane"/>
    <property type="evidence" value="ECO:0007669"/>
    <property type="project" value="UniProtKB-SubCell"/>
</dbReference>
<dbReference type="InterPro" id="IPR005115">
    <property type="entry name" value="Gly_transporter"/>
</dbReference>
<dbReference type="RefSeq" id="WP_342097158.1">
    <property type="nucleotide sequence ID" value="NZ_FXBM01000004.1"/>
</dbReference>
<evidence type="ECO:0000256" key="5">
    <source>
        <dbReference type="ARBA" id="ARBA00022989"/>
    </source>
</evidence>
<protein>
    <submittedName>
        <fullName evidence="9">UPF0126 domain-containing protein</fullName>
    </submittedName>
</protein>
<feature type="transmembrane region" description="Helical" evidence="7">
    <location>
        <begin position="6"/>
        <end position="29"/>
    </location>
</feature>
<evidence type="ECO:0000256" key="3">
    <source>
        <dbReference type="ARBA" id="ARBA00022475"/>
    </source>
</evidence>
<evidence type="ECO:0000313" key="10">
    <source>
        <dbReference type="Proteomes" id="UP000193711"/>
    </source>
</evidence>
<dbReference type="Pfam" id="PF03458">
    <property type="entry name" value="Gly_transporter"/>
    <property type="match status" value="2"/>
</dbReference>
<dbReference type="Proteomes" id="UP000193711">
    <property type="component" value="Unassembled WGS sequence"/>
</dbReference>